<organism evidence="2 3">
    <name type="scientific">Mucilaginibacter ximonensis</name>
    <dbReference type="NCBI Taxonomy" id="538021"/>
    <lineage>
        <taxon>Bacteria</taxon>
        <taxon>Pseudomonadati</taxon>
        <taxon>Bacteroidota</taxon>
        <taxon>Sphingobacteriia</taxon>
        <taxon>Sphingobacteriales</taxon>
        <taxon>Sphingobacteriaceae</taxon>
        <taxon>Mucilaginibacter</taxon>
    </lineage>
</organism>
<reference evidence="3" key="1">
    <citation type="journal article" date="2019" name="Int. J. Syst. Evol. Microbiol.">
        <title>The Global Catalogue of Microorganisms (GCM) 10K type strain sequencing project: providing services to taxonomists for standard genome sequencing and annotation.</title>
        <authorList>
            <consortium name="The Broad Institute Genomics Platform"/>
            <consortium name="The Broad Institute Genome Sequencing Center for Infectious Disease"/>
            <person name="Wu L."/>
            <person name="Ma J."/>
        </authorList>
    </citation>
    <scope>NUCLEOTIDE SEQUENCE [LARGE SCALE GENOMIC DNA]</scope>
    <source>
        <strain evidence="3">KCTC 22437</strain>
    </source>
</reference>
<comment type="caution">
    <text evidence="2">The sequence shown here is derived from an EMBL/GenBank/DDBJ whole genome shotgun (WGS) entry which is preliminary data.</text>
</comment>
<accession>A0ABW5YG86</accession>
<name>A0ABW5YG86_9SPHI</name>
<gene>
    <name evidence="2" type="ORF">ACFS5N_17505</name>
</gene>
<sequence>METSQLASAFRMATSLIIKRLRRSVKSANSYSISEFQTLSYLYPDQAFSASELATIVRVKPQSMSELLINLKELGIVEKTPHEVDKRKSLISLTQKGREIVEHTRYERDEWLARAIDNTLSAEEKQTLEAAVAILNKIVAYEPNI</sequence>
<dbReference type="Pfam" id="PF12802">
    <property type="entry name" value="MarR_2"/>
    <property type="match status" value="1"/>
</dbReference>
<dbReference type="Gene3D" id="1.10.10.10">
    <property type="entry name" value="Winged helix-like DNA-binding domain superfamily/Winged helix DNA-binding domain"/>
    <property type="match status" value="1"/>
</dbReference>
<dbReference type="PANTHER" id="PTHR39515:SF2">
    <property type="entry name" value="HTH-TYPE TRANSCRIPTIONAL REGULATOR RV0880"/>
    <property type="match status" value="1"/>
</dbReference>
<dbReference type="SMART" id="SM00347">
    <property type="entry name" value="HTH_MARR"/>
    <property type="match status" value="1"/>
</dbReference>
<dbReference type="Proteomes" id="UP001597557">
    <property type="component" value="Unassembled WGS sequence"/>
</dbReference>
<dbReference type="PROSITE" id="PS50995">
    <property type="entry name" value="HTH_MARR_2"/>
    <property type="match status" value="1"/>
</dbReference>
<keyword evidence="3" id="KW-1185">Reference proteome</keyword>
<dbReference type="InterPro" id="IPR000835">
    <property type="entry name" value="HTH_MarR-typ"/>
</dbReference>
<dbReference type="InterPro" id="IPR052526">
    <property type="entry name" value="HTH-type_Bedaq_tolerance"/>
</dbReference>
<dbReference type="RefSeq" id="WP_377188658.1">
    <property type="nucleotide sequence ID" value="NZ_JBHUPD010000004.1"/>
</dbReference>
<dbReference type="SUPFAM" id="SSF46785">
    <property type="entry name" value="Winged helix' DNA-binding domain"/>
    <property type="match status" value="1"/>
</dbReference>
<dbReference type="PRINTS" id="PR00598">
    <property type="entry name" value="HTHMARR"/>
</dbReference>
<feature type="domain" description="HTH marR-type" evidence="1">
    <location>
        <begin position="1"/>
        <end position="140"/>
    </location>
</feature>
<dbReference type="EMBL" id="JBHUPD010000004">
    <property type="protein sequence ID" value="MFD2874282.1"/>
    <property type="molecule type" value="Genomic_DNA"/>
</dbReference>
<dbReference type="PANTHER" id="PTHR39515">
    <property type="entry name" value="CONSERVED PROTEIN"/>
    <property type="match status" value="1"/>
</dbReference>
<evidence type="ECO:0000259" key="1">
    <source>
        <dbReference type="PROSITE" id="PS50995"/>
    </source>
</evidence>
<dbReference type="InterPro" id="IPR036388">
    <property type="entry name" value="WH-like_DNA-bd_sf"/>
</dbReference>
<proteinExistence type="predicted"/>
<protein>
    <submittedName>
        <fullName evidence="2">MarR family winged helix-turn-helix transcriptional regulator</fullName>
    </submittedName>
</protein>
<dbReference type="Gene3D" id="1.10.287.100">
    <property type="match status" value="1"/>
</dbReference>
<evidence type="ECO:0000313" key="2">
    <source>
        <dbReference type="EMBL" id="MFD2874282.1"/>
    </source>
</evidence>
<dbReference type="InterPro" id="IPR036390">
    <property type="entry name" value="WH_DNA-bd_sf"/>
</dbReference>
<evidence type="ECO:0000313" key="3">
    <source>
        <dbReference type="Proteomes" id="UP001597557"/>
    </source>
</evidence>